<dbReference type="EMBL" id="ABEU02000004">
    <property type="status" value="NOT_ANNOTATED_CDS"/>
    <property type="molecule type" value="Genomic_DNA"/>
</dbReference>
<protein>
    <submittedName>
        <fullName evidence="2">Uncharacterized protein</fullName>
    </submittedName>
</protein>
<evidence type="ECO:0000313" key="3">
    <source>
        <dbReference type="Proteomes" id="UP000006727"/>
    </source>
</evidence>
<reference evidence="2 3" key="2">
    <citation type="journal article" date="2018" name="Plant J.">
        <title>The Physcomitrella patens chromosome-scale assembly reveals moss genome structure and evolution.</title>
        <authorList>
            <person name="Lang D."/>
            <person name="Ullrich K.K."/>
            <person name="Murat F."/>
            <person name="Fuchs J."/>
            <person name="Jenkins J."/>
            <person name="Haas F.B."/>
            <person name="Piednoel M."/>
            <person name="Gundlach H."/>
            <person name="Van Bel M."/>
            <person name="Meyberg R."/>
            <person name="Vives C."/>
            <person name="Morata J."/>
            <person name="Symeonidi A."/>
            <person name="Hiss M."/>
            <person name="Muchero W."/>
            <person name="Kamisugi Y."/>
            <person name="Saleh O."/>
            <person name="Blanc G."/>
            <person name="Decker E.L."/>
            <person name="van Gessel N."/>
            <person name="Grimwood J."/>
            <person name="Hayes R.D."/>
            <person name="Graham S.W."/>
            <person name="Gunter L.E."/>
            <person name="McDaniel S.F."/>
            <person name="Hoernstein S.N.W."/>
            <person name="Larsson A."/>
            <person name="Li F.W."/>
            <person name="Perroud P.F."/>
            <person name="Phillips J."/>
            <person name="Ranjan P."/>
            <person name="Rokshar D.S."/>
            <person name="Rothfels C.J."/>
            <person name="Schneider L."/>
            <person name="Shu S."/>
            <person name="Stevenson D.W."/>
            <person name="Thummler F."/>
            <person name="Tillich M."/>
            <person name="Villarreal Aguilar J.C."/>
            <person name="Widiez T."/>
            <person name="Wong G.K."/>
            <person name="Wymore A."/>
            <person name="Zhang Y."/>
            <person name="Zimmer A.D."/>
            <person name="Quatrano R.S."/>
            <person name="Mayer K.F.X."/>
            <person name="Goodstein D."/>
            <person name="Casacuberta J.M."/>
            <person name="Vandepoele K."/>
            <person name="Reski R."/>
            <person name="Cuming A.C."/>
            <person name="Tuskan G.A."/>
            <person name="Maumus F."/>
            <person name="Salse J."/>
            <person name="Schmutz J."/>
            <person name="Rensing S.A."/>
        </authorList>
    </citation>
    <scope>NUCLEOTIDE SEQUENCE [LARGE SCALE GENOMIC DNA]</scope>
    <source>
        <strain evidence="2 3">cv. Gransden 2004</strain>
    </source>
</reference>
<dbReference type="EnsemblPlants" id="Pp3c4_22690V3.4">
    <property type="protein sequence ID" value="Pp3c4_22690V3.4"/>
    <property type="gene ID" value="Pp3c4_22690"/>
</dbReference>
<reference evidence="2" key="3">
    <citation type="submission" date="2020-12" db="UniProtKB">
        <authorList>
            <consortium name="EnsemblPlants"/>
        </authorList>
    </citation>
    <scope>IDENTIFICATION</scope>
</reference>
<organism evidence="2 3">
    <name type="scientific">Physcomitrium patens</name>
    <name type="common">Spreading-leaved earth moss</name>
    <name type="synonym">Physcomitrella patens</name>
    <dbReference type="NCBI Taxonomy" id="3218"/>
    <lineage>
        <taxon>Eukaryota</taxon>
        <taxon>Viridiplantae</taxon>
        <taxon>Streptophyta</taxon>
        <taxon>Embryophyta</taxon>
        <taxon>Bryophyta</taxon>
        <taxon>Bryophytina</taxon>
        <taxon>Bryopsida</taxon>
        <taxon>Funariidae</taxon>
        <taxon>Funariales</taxon>
        <taxon>Funariaceae</taxon>
        <taxon>Physcomitrium</taxon>
    </lineage>
</organism>
<name>A0A7I4DQ57_PHYPA</name>
<dbReference type="Proteomes" id="UP000006727">
    <property type="component" value="Chromosome 4"/>
</dbReference>
<feature type="region of interest" description="Disordered" evidence="1">
    <location>
        <begin position="15"/>
        <end position="42"/>
    </location>
</feature>
<proteinExistence type="predicted"/>
<sequence>MSSWNAPYATLHDLPKYEKRPDVAGAPWSRDQAAVKSSRGQDPLPYVTCNSRTAPFATFHNTPNEADPKAEILRDSQPQVVNVLQQCASIPESFLVHQRSPINGFQFLNEHKHSAPSDISHDTDHHLTQASLSKIHQAPWDRNDVHYKVQPRFPHGEDEPHYTSSHAPYATDSQRVCFWQAEVDGKHCTFNCYQLPCTCCHELFDLLARREHLYGSNNRIYIDHGCRRCVNDLFA</sequence>
<dbReference type="Gramene" id="Pp3c4_22690V3.4">
    <property type="protein sequence ID" value="Pp3c4_22690V3.4"/>
    <property type="gene ID" value="Pp3c4_22690"/>
</dbReference>
<evidence type="ECO:0000313" key="2">
    <source>
        <dbReference type="EnsemblPlants" id="Pp3c4_22690V3.4"/>
    </source>
</evidence>
<dbReference type="AlphaFoldDB" id="A0A7I4DQ57"/>
<evidence type="ECO:0000256" key="1">
    <source>
        <dbReference type="SAM" id="MobiDB-lite"/>
    </source>
</evidence>
<reference evidence="2 3" key="1">
    <citation type="journal article" date="2008" name="Science">
        <title>The Physcomitrella genome reveals evolutionary insights into the conquest of land by plants.</title>
        <authorList>
            <person name="Rensing S."/>
            <person name="Lang D."/>
            <person name="Zimmer A."/>
            <person name="Terry A."/>
            <person name="Salamov A."/>
            <person name="Shapiro H."/>
            <person name="Nishiyama T."/>
            <person name="Perroud P.-F."/>
            <person name="Lindquist E."/>
            <person name="Kamisugi Y."/>
            <person name="Tanahashi T."/>
            <person name="Sakakibara K."/>
            <person name="Fujita T."/>
            <person name="Oishi K."/>
            <person name="Shin-I T."/>
            <person name="Kuroki Y."/>
            <person name="Toyoda A."/>
            <person name="Suzuki Y."/>
            <person name="Hashimoto A."/>
            <person name="Yamaguchi K."/>
            <person name="Sugano A."/>
            <person name="Kohara Y."/>
            <person name="Fujiyama A."/>
            <person name="Anterola A."/>
            <person name="Aoki S."/>
            <person name="Ashton N."/>
            <person name="Barbazuk W.B."/>
            <person name="Barker E."/>
            <person name="Bennetzen J."/>
            <person name="Bezanilla M."/>
            <person name="Blankenship R."/>
            <person name="Cho S.H."/>
            <person name="Dutcher S."/>
            <person name="Estelle M."/>
            <person name="Fawcett J.A."/>
            <person name="Gundlach H."/>
            <person name="Hanada K."/>
            <person name="Heyl A."/>
            <person name="Hicks K.A."/>
            <person name="Hugh J."/>
            <person name="Lohr M."/>
            <person name="Mayer K."/>
            <person name="Melkozernov A."/>
            <person name="Murata T."/>
            <person name="Nelson D."/>
            <person name="Pils B."/>
            <person name="Prigge M."/>
            <person name="Reiss B."/>
            <person name="Renner T."/>
            <person name="Rombauts S."/>
            <person name="Rushton P."/>
            <person name="Sanderfoot A."/>
            <person name="Schween G."/>
            <person name="Shiu S.-H."/>
            <person name="Stueber K."/>
            <person name="Theodoulou F.L."/>
            <person name="Tu H."/>
            <person name="Van de Peer Y."/>
            <person name="Verrier P.J."/>
            <person name="Waters E."/>
            <person name="Wood A."/>
            <person name="Yang L."/>
            <person name="Cove D."/>
            <person name="Cuming A."/>
            <person name="Hasebe M."/>
            <person name="Lucas S."/>
            <person name="Mishler D.B."/>
            <person name="Reski R."/>
            <person name="Grigoriev I."/>
            <person name="Quatrano R.S."/>
            <person name="Boore J.L."/>
        </authorList>
    </citation>
    <scope>NUCLEOTIDE SEQUENCE [LARGE SCALE GENOMIC DNA]</scope>
    <source>
        <strain evidence="2 3">cv. Gransden 2004</strain>
    </source>
</reference>
<dbReference type="InParanoid" id="A0A7I4DQ57"/>
<gene>
    <name evidence="2" type="primary">LOC112280867</name>
</gene>
<keyword evidence="3" id="KW-1185">Reference proteome</keyword>
<accession>A0A7I4DQ57</accession>